<organism evidence="1 2">
    <name type="scientific">Brachionus plicatilis</name>
    <name type="common">Marine rotifer</name>
    <name type="synonym">Brachionus muelleri</name>
    <dbReference type="NCBI Taxonomy" id="10195"/>
    <lineage>
        <taxon>Eukaryota</taxon>
        <taxon>Metazoa</taxon>
        <taxon>Spiralia</taxon>
        <taxon>Gnathifera</taxon>
        <taxon>Rotifera</taxon>
        <taxon>Eurotatoria</taxon>
        <taxon>Monogononta</taxon>
        <taxon>Pseudotrocha</taxon>
        <taxon>Ploima</taxon>
        <taxon>Brachionidae</taxon>
        <taxon>Brachionus</taxon>
    </lineage>
</organism>
<protein>
    <submittedName>
        <fullName evidence="1">Uncharacterized protein</fullName>
    </submittedName>
</protein>
<comment type="caution">
    <text evidence="1">The sequence shown here is derived from an EMBL/GenBank/DDBJ whole genome shotgun (WGS) entry which is preliminary data.</text>
</comment>
<dbReference type="AlphaFoldDB" id="A0A3M7QVQ4"/>
<dbReference type="Proteomes" id="UP000276133">
    <property type="component" value="Unassembled WGS sequence"/>
</dbReference>
<name>A0A3M7QVQ4_BRAPC</name>
<evidence type="ECO:0000313" key="2">
    <source>
        <dbReference type="Proteomes" id="UP000276133"/>
    </source>
</evidence>
<proteinExistence type="predicted"/>
<gene>
    <name evidence="1" type="ORF">BpHYR1_049168</name>
</gene>
<accession>A0A3M7QVQ4</accession>
<evidence type="ECO:0000313" key="1">
    <source>
        <dbReference type="EMBL" id="RNA15191.1"/>
    </source>
</evidence>
<keyword evidence="2" id="KW-1185">Reference proteome</keyword>
<dbReference type="EMBL" id="REGN01005016">
    <property type="protein sequence ID" value="RNA15191.1"/>
    <property type="molecule type" value="Genomic_DNA"/>
</dbReference>
<reference evidence="1 2" key="1">
    <citation type="journal article" date="2018" name="Sci. Rep.">
        <title>Genomic signatures of local adaptation to the degree of environmental predictability in rotifers.</title>
        <authorList>
            <person name="Franch-Gras L."/>
            <person name="Hahn C."/>
            <person name="Garcia-Roger E.M."/>
            <person name="Carmona M.J."/>
            <person name="Serra M."/>
            <person name="Gomez A."/>
        </authorList>
    </citation>
    <scope>NUCLEOTIDE SEQUENCE [LARGE SCALE GENOMIC DNA]</scope>
    <source>
        <strain evidence="1">HYR1</strain>
    </source>
</reference>
<sequence>MKLKHFNIFKKNWICRPLSRLESLVFLLGWKFRIFKTDLKILFFILTFKQSRPKQNEYMILDTAYSIFIDQI</sequence>